<organism evidence="9 10">
    <name type="scientific">Nocardia jiangsuensis</name>
    <dbReference type="NCBI Taxonomy" id="1691563"/>
    <lineage>
        <taxon>Bacteria</taxon>
        <taxon>Bacillati</taxon>
        <taxon>Actinomycetota</taxon>
        <taxon>Actinomycetes</taxon>
        <taxon>Mycobacteriales</taxon>
        <taxon>Nocardiaceae</taxon>
        <taxon>Nocardia</taxon>
    </lineage>
</organism>
<reference evidence="10" key="1">
    <citation type="journal article" date="2019" name="Int. J. Syst. Evol. Microbiol.">
        <title>The Global Catalogue of Microorganisms (GCM) 10K type strain sequencing project: providing services to taxonomists for standard genome sequencing and annotation.</title>
        <authorList>
            <consortium name="The Broad Institute Genomics Platform"/>
            <consortium name="The Broad Institute Genome Sequencing Center for Infectious Disease"/>
            <person name="Wu L."/>
            <person name="Ma J."/>
        </authorList>
    </citation>
    <scope>NUCLEOTIDE SEQUENCE [LARGE SCALE GENOMIC DNA]</scope>
    <source>
        <strain evidence="10">CGMCC 4.7330</strain>
    </source>
</reference>
<dbReference type="InterPro" id="IPR050297">
    <property type="entry name" value="LipidA_mod_glycosyltrf_83"/>
</dbReference>
<keyword evidence="5 8" id="KW-0812">Transmembrane</keyword>
<comment type="caution">
    <text evidence="9">The sequence shown here is derived from an EMBL/GenBank/DDBJ whole genome shotgun (WGS) entry which is preliminary data.</text>
</comment>
<dbReference type="PANTHER" id="PTHR33908:SF11">
    <property type="entry name" value="MEMBRANE PROTEIN"/>
    <property type="match status" value="1"/>
</dbReference>
<evidence type="ECO:0000256" key="6">
    <source>
        <dbReference type="ARBA" id="ARBA00022989"/>
    </source>
</evidence>
<feature type="transmembrane region" description="Helical" evidence="8">
    <location>
        <begin position="374"/>
        <end position="394"/>
    </location>
</feature>
<feature type="transmembrane region" description="Helical" evidence="8">
    <location>
        <begin position="211"/>
        <end position="236"/>
    </location>
</feature>
<dbReference type="EMBL" id="JBHSAX010000008">
    <property type="protein sequence ID" value="MFC3962144.1"/>
    <property type="molecule type" value="Genomic_DNA"/>
</dbReference>
<feature type="transmembrane region" description="Helical" evidence="8">
    <location>
        <begin position="301"/>
        <end position="320"/>
    </location>
</feature>
<accession>A0ABV8DQM4</accession>
<sequence>MRTRPLFTGTALVYLVLGWLLAVRHGYLMGDALSRVQAVQAVLFSRDPHLAAIGFVFTPLTALLELPLVALSPWLPALTRYGVAGVVVSALFMAGAVVQVHGIGVDRGAPRWLIVLVTAVFAVNPMILCYALTGMSEAPFVFCGCWAVRRLIRWVRTDDIHDLITAGAALGLGYLARYDAVVPIVVAAAFVALRSYLAARDRKRGDRVAAGVLDALLLIGPGALAVLTWFVTSWLLTGEGLAQFSSAYGNAAIIEQSGGAAQQGLAALGFSAAGLLILAPALPLIAPVALALGLRRRDIEVLVPTLIFGSVLAFQAYAYFRGATFPLLRFYIAGIPLVCVYTLQLAPPVGAPAARRPGRNARPRGAAVPRARAAAALGGALLVLSLPITALGLAEPTISVQQYALRSLFTGPGDTAPTVDTERRILASFRTERAIADYLDAQHLPDGSVLTDSVSGFGIVVASDHPEQFVIPSDEDFITVLSDPAAHGVRYILAVPPVGRGTADAVNRRYPTIYENGGEVAVLELEAPNDGQDQPNWRLYRVIPPRPSG</sequence>
<proteinExistence type="predicted"/>
<feature type="transmembrane region" description="Helical" evidence="8">
    <location>
        <begin position="6"/>
        <end position="29"/>
    </location>
</feature>
<keyword evidence="3" id="KW-0328">Glycosyltransferase</keyword>
<keyword evidence="10" id="KW-1185">Reference proteome</keyword>
<evidence type="ECO:0000256" key="3">
    <source>
        <dbReference type="ARBA" id="ARBA00022676"/>
    </source>
</evidence>
<evidence type="ECO:0000256" key="4">
    <source>
        <dbReference type="ARBA" id="ARBA00022679"/>
    </source>
</evidence>
<feature type="transmembrane region" description="Helical" evidence="8">
    <location>
        <begin position="272"/>
        <end position="294"/>
    </location>
</feature>
<keyword evidence="6 8" id="KW-1133">Transmembrane helix</keyword>
<name>A0ABV8DQM4_9NOCA</name>
<gene>
    <name evidence="9" type="ORF">ACFO0B_09130</name>
</gene>
<dbReference type="PANTHER" id="PTHR33908">
    <property type="entry name" value="MANNOSYLTRANSFERASE YKCB-RELATED"/>
    <property type="match status" value="1"/>
</dbReference>
<evidence type="ECO:0000256" key="5">
    <source>
        <dbReference type="ARBA" id="ARBA00022692"/>
    </source>
</evidence>
<dbReference type="Proteomes" id="UP001595696">
    <property type="component" value="Unassembled WGS sequence"/>
</dbReference>
<feature type="transmembrane region" description="Helical" evidence="8">
    <location>
        <begin position="50"/>
        <end position="75"/>
    </location>
</feature>
<feature type="transmembrane region" description="Helical" evidence="8">
    <location>
        <begin position="81"/>
        <end position="100"/>
    </location>
</feature>
<feature type="transmembrane region" description="Helical" evidence="8">
    <location>
        <begin position="180"/>
        <end position="199"/>
    </location>
</feature>
<evidence type="ECO:0000313" key="9">
    <source>
        <dbReference type="EMBL" id="MFC3962144.1"/>
    </source>
</evidence>
<evidence type="ECO:0000256" key="8">
    <source>
        <dbReference type="SAM" id="Phobius"/>
    </source>
</evidence>
<evidence type="ECO:0000313" key="10">
    <source>
        <dbReference type="Proteomes" id="UP001595696"/>
    </source>
</evidence>
<protein>
    <submittedName>
        <fullName evidence="9">ABC transporter</fullName>
    </submittedName>
</protein>
<evidence type="ECO:0000256" key="2">
    <source>
        <dbReference type="ARBA" id="ARBA00022475"/>
    </source>
</evidence>
<keyword evidence="4" id="KW-0808">Transferase</keyword>
<comment type="subcellular location">
    <subcellularLocation>
        <location evidence="1">Cell membrane</location>
        <topology evidence="1">Multi-pass membrane protein</topology>
    </subcellularLocation>
</comment>
<evidence type="ECO:0000256" key="1">
    <source>
        <dbReference type="ARBA" id="ARBA00004651"/>
    </source>
</evidence>
<feature type="transmembrane region" description="Helical" evidence="8">
    <location>
        <begin position="332"/>
        <end position="354"/>
    </location>
</feature>
<dbReference type="RefSeq" id="WP_378611902.1">
    <property type="nucleotide sequence ID" value="NZ_JBHSAX010000008.1"/>
</dbReference>
<feature type="transmembrane region" description="Helical" evidence="8">
    <location>
        <begin position="112"/>
        <end position="133"/>
    </location>
</feature>
<evidence type="ECO:0000256" key="7">
    <source>
        <dbReference type="ARBA" id="ARBA00023136"/>
    </source>
</evidence>
<keyword evidence="7 8" id="KW-0472">Membrane</keyword>
<keyword evidence="2" id="KW-1003">Cell membrane</keyword>